<organism evidence="2 3">
    <name type="scientific">Anoxybacteroides amylolyticum</name>
    <dbReference type="NCBI Taxonomy" id="294699"/>
    <lineage>
        <taxon>Bacteria</taxon>
        <taxon>Bacillati</taxon>
        <taxon>Bacillota</taxon>
        <taxon>Bacilli</taxon>
        <taxon>Bacillales</taxon>
        <taxon>Anoxybacillaceae</taxon>
        <taxon>Anoxybacteroides</taxon>
    </lineage>
</organism>
<dbReference type="RefSeq" id="WP_066324785.1">
    <property type="nucleotide sequence ID" value="NZ_CP015438.1"/>
</dbReference>
<dbReference type="PATRIC" id="fig|294699.3.peg.2006"/>
<accession>A0A160F6E2</accession>
<reference evidence="2 3" key="1">
    <citation type="journal article" date="2006" name="Syst. Appl. Microbiol.">
        <title>Anoxybacillus amylolyticus sp. nov., a thermophilic amylase producing bacterium isolated from Mount Rittmann (Antarctica).</title>
        <authorList>
            <person name="Poli A."/>
            <person name="Esposito E."/>
            <person name="Lama L."/>
            <person name="Orlando P."/>
            <person name="Nicolaus G."/>
            <person name="de Appolonia F."/>
            <person name="Gambacorta A."/>
            <person name="Nicolaus B."/>
        </authorList>
    </citation>
    <scope>NUCLEOTIDE SEQUENCE [LARGE SCALE GENOMIC DNA]</scope>
    <source>
        <strain evidence="2 3">DSM 15939</strain>
    </source>
</reference>
<dbReference type="SUPFAM" id="SSF143100">
    <property type="entry name" value="TTHA1013/TTHA0281-like"/>
    <property type="match status" value="1"/>
</dbReference>
<name>A0A160F6E2_9BACL</name>
<keyword evidence="3" id="KW-1185">Reference proteome</keyword>
<dbReference type="Pfam" id="PF15919">
    <property type="entry name" value="HicB_lk_antitox"/>
    <property type="match status" value="1"/>
</dbReference>
<dbReference type="KEGG" id="aamy:GFC30_1955"/>
<dbReference type="AlphaFoldDB" id="A0A160F6E2"/>
<dbReference type="PANTHER" id="PTHR34504">
    <property type="entry name" value="ANTITOXIN HICB"/>
    <property type="match status" value="1"/>
</dbReference>
<protein>
    <recommendedName>
        <fullName evidence="1">HicB-like antitoxin of toxin-antitoxin system domain-containing protein</fullName>
    </recommendedName>
</protein>
<dbReference type="InterPro" id="IPR031807">
    <property type="entry name" value="HicB-like"/>
</dbReference>
<evidence type="ECO:0000313" key="3">
    <source>
        <dbReference type="Proteomes" id="UP000076865"/>
    </source>
</evidence>
<dbReference type="Proteomes" id="UP000076865">
    <property type="component" value="Chromosome"/>
</dbReference>
<proteinExistence type="predicted"/>
<feature type="domain" description="HicB-like antitoxin of toxin-antitoxin system" evidence="1">
    <location>
        <begin position="9"/>
        <end position="74"/>
    </location>
</feature>
<sequence>MKKDRYIYPAIFDDDSDGISVEFPDLPGCFTCGDTEEEALQMAKEALALHLYGLEQENGAIPEPSKLSDIQYKNNKTVAFIEVWMPPFRYEMEKRR</sequence>
<dbReference type="Gene3D" id="3.30.160.250">
    <property type="match status" value="1"/>
</dbReference>
<dbReference type="InterPro" id="IPR035069">
    <property type="entry name" value="TTHA1013/TTHA0281-like"/>
</dbReference>
<gene>
    <name evidence="2" type="ORF">GFC30_1955</name>
</gene>
<evidence type="ECO:0000259" key="1">
    <source>
        <dbReference type="Pfam" id="PF15919"/>
    </source>
</evidence>
<dbReference type="InterPro" id="IPR051404">
    <property type="entry name" value="TA_system_antitoxin"/>
</dbReference>
<evidence type="ECO:0000313" key="2">
    <source>
        <dbReference type="EMBL" id="ANB61761.1"/>
    </source>
</evidence>
<dbReference type="EMBL" id="CP015438">
    <property type="protein sequence ID" value="ANB61761.1"/>
    <property type="molecule type" value="Genomic_DNA"/>
</dbReference>
<dbReference type="PANTHER" id="PTHR34504:SF2">
    <property type="entry name" value="UPF0150 PROTEIN SSL0259"/>
    <property type="match status" value="1"/>
</dbReference>